<dbReference type="Proteomes" id="UP001470230">
    <property type="component" value="Unassembled WGS sequence"/>
</dbReference>
<comment type="caution">
    <text evidence="5">The sequence shown here is derived from an EMBL/GenBank/DDBJ whole genome shotgun (WGS) entry which is preliminary data.</text>
</comment>
<dbReference type="EMBL" id="JAPFFF010000355">
    <property type="protein sequence ID" value="KAK8834619.1"/>
    <property type="molecule type" value="Genomic_DNA"/>
</dbReference>
<organism evidence="5 7">
    <name type="scientific">Tritrichomonas musculus</name>
    <dbReference type="NCBI Taxonomy" id="1915356"/>
    <lineage>
        <taxon>Eukaryota</taxon>
        <taxon>Metamonada</taxon>
        <taxon>Parabasalia</taxon>
        <taxon>Tritrichomonadida</taxon>
        <taxon>Tritrichomonadidae</taxon>
        <taxon>Tritrichomonas</taxon>
    </lineage>
</organism>
<keyword evidence="7" id="KW-1185">Reference proteome</keyword>
<keyword evidence="2 3" id="KW-0040">ANK repeat</keyword>
<reference evidence="5 7" key="1">
    <citation type="submission" date="2024-04" db="EMBL/GenBank/DDBJ databases">
        <title>Tritrichomonas musculus Genome.</title>
        <authorList>
            <person name="Alves-Ferreira E."/>
            <person name="Grigg M."/>
            <person name="Lorenzi H."/>
            <person name="Galac M."/>
        </authorList>
    </citation>
    <scope>NUCLEOTIDE SEQUENCE [LARGE SCALE GENOMIC DNA]</scope>
    <source>
        <strain evidence="5 7">EAF2021</strain>
    </source>
</reference>
<dbReference type="Gene3D" id="1.25.40.20">
    <property type="entry name" value="Ankyrin repeat-containing domain"/>
    <property type="match status" value="2"/>
</dbReference>
<evidence type="ECO:0000256" key="1">
    <source>
        <dbReference type="ARBA" id="ARBA00022737"/>
    </source>
</evidence>
<dbReference type="EMBL" id="JAPFFF010000017">
    <property type="protein sequence ID" value="KAK8863647.1"/>
    <property type="molecule type" value="Genomic_DNA"/>
</dbReference>
<dbReference type="SMART" id="SM00248">
    <property type="entry name" value="ANK"/>
    <property type="match status" value="2"/>
</dbReference>
<name>A0ABR2GL17_9EUKA</name>
<dbReference type="Pfam" id="PF12796">
    <property type="entry name" value="Ank_2"/>
    <property type="match status" value="1"/>
</dbReference>
<dbReference type="SUPFAM" id="SSF48403">
    <property type="entry name" value="Ankyrin repeat"/>
    <property type="match status" value="1"/>
</dbReference>
<dbReference type="PANTHER" id="PTHR24171">
    <property type="entry name" value="ANKYRIN REPEAT DOMAIN-CONTAINING PROTEIN 39-RELATED"/>
    <property type="match status" value="1"/>
</dbReference>
<dbReference type="PROSITE" id="PS50088">
    <property type="entry name" value="ANK_REPEAT"/>
    <property type="match status" value="2"/>
</dbReference>
<dbReference type="InterPro" id="IPR036770">
    <property type="entry name" value="Ankyrin_rpt-contain_sf"/>
</dbReference>
<keyword evidence="1" id="KW-0677">Repeat</keyword>
<evidence type="ECO:0000313" key="4">
    <source>
        <dbReference type="EMBL" id="KAK8833867.1"/>
    </source>
</evidence>
<dbReference type="InterPro" id="IPR002110">
    <property type="entry name" value="Ankyrin_rpt"/>
</dbReference>
<evidence type="ECO:0000256" key="2">
    <source>
        <dbReference type="ARBA" id="ARBA00023043"/>
    </source>
</evidence>
<dbReference type="EMBL" id="JAPFFF010000618">
    <property type="protein sequence ID" value="KAK8833867.1"/>
    <property type="molecule type" value="Genomic_DNA"/>
</dbReference>
<gene>
    <name evidence="6" type="ORF">M9Y10_011335</name>
    <name evidence="5" type="ORF">M9Y10_026927</name>
    <name evidence="4" type="ORF">M9Y10_040011</name>
</gene>
<evidence type="ECO:0000313" key="7">
    <source>
        <dbReference type="Proteomes" id="UP001470230"/>
    </source>
</evidence>
<protein>
    <recommendedName>
        <fullName evidence="8">Ankyrin repeat protein</fullName>
    </recommendedName>
</protein>
<proteinExistence type="predicted"/>
<feature type="repeat" description="ANK" evidence="3">
    <location>
        <begin position="32"/>
        <end position="64"/>
    </location>
</feature>
<dbReference type="PROSITE" id="PS50297">
    <property type="entry name" value="ANK_REP_REGION"/>
    <property type="match status" value="2"/>
</dbReference>
<feature type="repeat" description="ANK" evidence="3">
    <location>
        <begin position="65"/>
        <end position="97"/>
    </location>
</feature>
<accession>A0ABR2GL17</accession>
<evidence type="ECO:0008006" key="8">
    <source>
        <dbReference type="Google" id="ProtNLM"/>
    </source>
</evidence>
<sequence length="108" mass="12200">MDKLYQAAQSGNLNLIKISLKRNININMPNSQNWTLLHFACFGRQQEIVQFLIDKQANLNARTSDGVTPLHLAAQVGNEFLIAILIEAGAIVDSRDVFILYFQCLTFF</sequence>
<evidence type="ECO:0000313" key="5">
    <source>
        <dbReference type="EMBL" id="KAK8834619.1"/>
    </source>
</evidence>
<evidence type="ECO:0000313" key="6">
    <source>
        <dbReference type="EMBL" id="KAK8863647.1"/>
    </source>
</evidence>
<evidence type="ECO:0000256" key="3">
    <source>
        <dbReference type="PROSITE-ProRule" id="PRU00023"/>
    </source>
</evidence>